<accession>A0ABX5QIL5</accession>
<evidence type="ECO:0000313" key="2">
    <source>
        <dbReference type="EMBL" id="QAB18780.1"/>
    </source>
</evidence>
<feature type="transmembrane region" description="Helical" evidence="1">
    <location>
        <begin position="50"/>
        <end position="74"/>
    </location>
</feature>
<dbReference type="RefSeq" id="WP_128387522.1">
    <property type="nucleotide sequence ID" value="NZ_CP035037.1"/>
</dbReference>
<sequence>MNAPIGAVRPSNSKLAKIFDEAIQNGLEIRYSSEQQVVVYRKNQWGCGGLILLVILGILTAFIVPIILLVLGALSPGGQVTTYTLMPNGKIKKKQRAARN</sequence>
<evidence type="ECO:0000256" key="1">
    <source>
        <dbReference type="SAM" id="Phobius"/>
    </source>
</evidence>
<proteinExistence type="predicted"/>
<keyword evidence="1" id="KW-0472">Membrane</keyword>
<evidence type="ECO:0008006" key="4">
    <source>
        <dbReference type="Google" id="ProtNLM"/>
    </source>
</evidence>
<keyword evidence="1" id="KW-0812">Transmembrane</keyword>
<gene>
    <name evidence="2" type="ORF">Leucomu_13445</name>
</gene>
<protein>
    <recommendedName>
        <fullName evidence="4">DUF4342 domain-containing protein</fullName>
    </recommendedName>
</protein>
<name>A0ABX5QIL5_9MICO</name>
<organism evidence="2 3">
    <name type="scientific">Leucobacter muris</name>
    <dbReference type="NCBI Taxonomy" id="1935379"/>
    <lineage>
        <taxon>Bacteria</taxon>
        <taxon>Bacillati</taxon>
        <taxon>Actinomycetota</taxon>
        <taxon>Actinomycetes</taxon>
        <taxon>Micrococcales</taxon>
        <taxon>Microbacteriaceae</taxon>
        <taxon>Leucobacter</taxon>
    </lineage>
</organism>
<dbReference type="EMBL" id="CP035037">
    <property type="protein sequence ID" value="QAB18780.1"/>
    <property type="molecule type" value="Genomic_DNA"/>
</dbReference>
<reference evidence="2 3" key="1">
    <citation type="submission" date="2019-01" db="EMBL/GenBank/DDBJ databases">
        <title>Leucobacter muris sp. nov. isolated from the nose of a laboratory mouse.</title>
        <authorList>
            <person name="Benga L."/>
            <person name="Sproeer C."/>
            <person name="Schumann P."/>
            <person name="Verbarg S."/>
            <person name="Bunk B."/>
            <person name="Engelhardt E."/>
            <person name="Benten P.M."/>
            <person name="Sager M."/>
        </authorList>
    </citation>
    <scope>NUCLEOTIDE SEQUENCE [LARGE SCALE GENOMIC DNA]</scope>
    <source>
        <strain evidence="2 3">DSM 101948</strain>
    </source>
</reference>
<evidence type="ECO:0000313" key="3">
    <source>
        <dbReference type="Proteomes" id="UP000285768"/>
    </source>
</evidence>
<keyword evidence="1" id="KW-1133">Transmembrane helix</keyword>
<dbReference type="Proteomes" id="UP000285768">
    <property type="component" value="Chromosome"/>
</dbReference>
<keyword evidence="3" id="KW-1185">Reference proteome</keyword>